<dbReference type="Pfam" id="PF17118">
    <property type="entry name" value="DUF5105"/>
    <property type="match status" value="1"/>
</dbReference>
<dbReference type="OrthoDB" id="10013787at2"/>
<reference evidence="3 4" key="1">
    <citation type="submission" date="2013-02" db="EMBL/GenBank/DDBJ databases">
        <title>The Genome Sequence of Enterococcus phoeniculicola BAA-412.</title>
        <authorList>
            <consortium name="The Broad Institute Genome Sequencing Platform"/>
            <consortium name="The Broad Institute Genome Sequencing Center for Infectious Disease"/>
            <person name="Earl A.M."/>
            <person name="Gilmore M.S."/>
            <person name="Lebreton F."/>
            <person name="Walker B."/>
            <person name="Young S.K."/>
            <person name="Zeng Q."/>
            <person name="Gargeya S."/>
            <person name="Fitzgerald M."/>
            <person name="Haas B."/>
            <person name="Abouelleil A."/>
            <person name="Alvarado L."/>
            <person name="Arachchi H.M."/>
            <person name="Berlin A.M."/>
            <person name="Chapman S.B."/>
            <person name="Dewar J."/>
            <person name="Goldberg J."/>
            <person name="Griggs A."/>
            <person name="Gujja S."/>
            <person name="Hansen M."/>
            <person name="Howarth C."/>
            <person name="Imamovic A."/>
            <person name="Larimer J."/>
            <person name="McCowan C."/>
            <person name="Murphy C."/>
            <person name="Neiman D."/>
            <person name="Pearson M."/>
            <person name="Priest M."/>
            <person name="Roberts A."/>
            <person name="Saif S."/>
            <person name="Shea T."/>
            <person name="Sisk P."/>
            <person name="Sykes S."/>
            <person name="Wortman J."/>
            <person name="Nusbaum C."/>
            <person name="Birren B."/>
        </authorList>
    </citation>
    <scope>NUCLEOTIDE SEQUENCE [LARGE SCALE GENOMIC DNA]</scope>
    <source>
        <strain evidence="3 4">ATCC BAA-412</strain>
    </source>
</reference>
<feature type="domain" description="DUF5105" evidence="2">
    <location>
        <begin position="20"/>
        <end position="212"/>
    </location>
</feature>
<sequence>MKKKIVTIAFSIFSLFLLAGCKKAADPSEASKQLVDAIVYDKKSDILSDSFSIDKDTLFKKEKTSTLTELFSDVTLSKESQEKLSALDQTYIKKFNELTSYSVKEIKNKKGKAVIALTITGIKSLDDKELEESLDKSIDSMADKITAELTDEQINQLVTDATIDTLSELINTKLTTKEKQTINLELMLDSEDTSKWTIMNQDQFVQELIEAFGSL</sequence>
<comment type="caution">
    <text evidence="3">The sequence shown here is derived from an EMBL/GenBank/DDBJ whole genome shotgun (WGS) entry which is preliminary data.</text>
</comment>
<accession>R3TLP2</accession>
<evidence type="ECO:0000313" key="4">
    <source>
        <dbReference type="Proteomes" id="UP000013785"/>
    </source>
</evidence>
<keyword evidence="4" id="KW-1185">Reference proteome</keyword>
<dbReference type="Proteomes" id="UP000013785">
    <property type="component" value="Unassembled WGS sequence"/>
</dbReference>
<feature type="signal peptide" evidence="1">
    <location>
        <begin position="1"/>
        <end position="19"/>
    </location>
</feature>
<dbReference type="EMBL" id="AJAT01000017">
    <property type="protein sequence ID" value="EOL41928.1"/>
    <property type="molecule type" value="Genomic_DNA"/>
</dbReference>
<dbReference type="RefSeq" id="WP_010768920.1">
    <property type="nucleotide sequence ID" value="NZ_ASWE01000001.1"/>
</dbReference>
<gene>
    <name evidence="3" type="ORF">UC3_02276</name>
</gene>
<organism evidence="3 4">
    <name type="scientific">Enterococcus phoeniculicola ATCC BAA-412</name>
    <dbReference type="NCBI Taxonomy" id="1158610"/>
    <lineage>
        <taxon>Bacteria</taxon>
        <taxon>Bacillati</taxon>
        <taxon>Bacillota</taxon>
        <taxon>Bacilli</taxon>
        <taxon>Lactobacillales</taxon>
        <taxon>Enterococcaceae</taxon>
        <taxon>Enterococcus</taxon>
    </lineage>
</organism>
<feature type="chain" id="PRO_5039704178" description="DUF5105 domain-containing protein" evidence="1">
    <location>
        <begin position="20"/>
        <end position="215"/>
    </location>
</feature>
<dbReference type="HOGENOM" id="CLU_1281555_0_0_9"/>
<dbReference type="PROSITE" id="PS51257">
    <property type="entry name" value="PROKAR_LIPOPROTEIN"/>
    <property type="match status" value="1"/>
</dbReference>
<proteinExistence type="predicted"/>
<dbReference type="AlphaFoldDB" id="R3TLP2"/>
<evidence type="ECO:0000313" key="3">
    <source>
        <dbReference type="EMBL" id="EOL41928.1"/>
    </source>
</evidence>
<dbReference type="InterPro" id="IPR031343">
    <property type="entry name" value="DUF5105"/>
</dbReference>
<dbReference type="PATRIC" id="fig|1158610.3.peg.2252"/>
<dbReference type="STRING" id="154621.RV11_GL002638"/>
<evidence type="ECO:0000259" key="2">
    <source>
        <dbReference type="Pfam" id="PF17118"/>
    </source>
</evidence>
<evidence type="ECO:0000256" key="1">
    <source>
        <dbReference type="SAM" id="SignalP"/>
    </source>
</evidence>
<protein>
    <recommendedName>
        <fullName evidence="2">DUF5105 domain-containing protein</fullName>
    </recommendedName>
</protein>
<keyword evidence="1" id="KW-0732">Signal</keyword>
<dbReference type="eggNOG" id="ENOG50307WN">
    <property type="taxonomic scope" value="Bacteria"/>
</dbReference>
<name>R3TLP2_9ENTE</name>